<feature type="binding site" evidence="6">
    <location>
        <begin position="110"/>
        <end position="111"/>
    </location>
    <ligand>
        <name>S-adenosyl-L-methionine</name>
        <dbReference type="ChEBI" id="CHEBI:59789"/>
    </ligand>
</feature>
<dbReference type="PANTHER" id="PTHR31760:SF0">
    <property type="entry name" value="S-ADENOSYL-L-METHIONINE-DEPENDENT METHYLTRANSFERASES SUPERFAMILY PROTEIN"/>
    <property type="match status" value="1"/>
</dbReference>
<evidence type="ECO:0000256" key="2">
    <source>
        <dbReference type="ARBA" id="ARBA00022552"/>
    </source>
</evidence>
<accession>A0ABP9PCS1</accession>
<dbReference type="InterPro" id="IPR003682">
    <property type="entry name" value="rRNA_ssu_MeTfrase_G"/>
</dbReference>
<dbReference type="Gene3D" id="3.40.50.150">
    <property type="entry name" value="Vaccinia Virus protein VP39"/>
    <property type="match status" value="1"/>
</dbReference>
<comment type="function">
    <text evidence="6">Specifically methylates the N7 position of a guanine in 16S rRNA.</text>
</comment>
<dbReference type="PIRSF" id="PIRSF003078">
    <property type="entry name" value="GidB"/>
    <property type="match status" value="1"/>
</dbReference>
<keyword evidence="2 6" id="KW-0698">rRNA processing</keyword>
<dbReference type="Proteomes" id="UP001428817">
    <property type="component" value="Unassembled WGS sequence"/>
</dbReference>
<dbReference type="Pfam" id="PF02527">
    <property type="entry name" value="GidB"/>
    <property type="match status" value="1"/>
</dbReference>
<comment type="caution">
    <text evidence="7">The sequence shown here is derived from an EMBL/GenBank/DDBJ whole genome shotgun (WGS) entry which is preliminary data.</text>
</comment>
<feature type="binding site" evidence="6">
    <location>
        <position position="128"/>
    </location>
    <ligand>
        <name>S-adenosyl-L-methionine</name>
        <dbReference type="ChEBI" id="CHEBI:59789"/>
    </ligand>
</feature>
<keyword evidence="3 6" id="KW-0489">Methyltransferase</keyword>
<keyword evidence="5 6" id="KW-0949">S-adenosyl-L-methionine</keyword>
<keyword evidence="4 6" id="KW-0808">Transferase</keyword>
<comment type="subcellular location">
    <subcellularLocation>
        <location evidence="6">Cytoplasm</location>
    </subcellularLocation>
</comment>
<dbReference type="SUPFAM" id="SSF53335">
    <property type="entry name" value="S-adenosyl-L-methionine-dependent methyltransferases"/>
    <property type="match status" value="1"/>
</dbReference>
<evidence type="ECO:0000256" key="6">
    <source>
        <dbReference type="HAMAP-Rule" id="MF_00074"/>
    </source>
</evidence>
<sequence length="200" mass="21665">MLFGAQFAPARRYVELLLDTGVSHGLVGPREGERIWSRHVLNCAVLAELIEPNARVLDVGSGAGLPGIPLALARPDLEIVLLEPMARRVDWLRATLDELGLEVTVVRGRAEEKAIRRQWRGADVVTARAVAPLAKLAGWTLPLLRMDGRLLALKGSSAADEVIRDRVEVRGFGGSVPRVVQCGGTHIDPPATVVVVDRVR</sequence>
<protein>
    <recommendedName>
        <fullName evidence="6">Ribosomal RNA small subunit methyltransferase G</fullName>
        <ecNumber evidence="6">2.1.1.-</ecNumber>
    </recommendedName>
    <alternativeName>
        <fullName evidence="6">16S rRNA 7-methylguanosine methyltransferase</fullName>
        <shortName evidence="6">16S rRNA m7G methyltransferase</shortName>
    </alternativeName>
</protein>
<keyword evidence="8" id="KW-1185">Reference proteome</keyword>
<evidence type="ECO:0000313" key="8">
    <source>
        <dbReference type="Proteomes" id="UP001428817"/>
    </source>
</evidence>
<evidence type="ECO:0000256" key="3">
    <source>
        <dbReference type="ARBA" id="ARBA00022603"/>
    </source>
</evidence>
<evidence type="ECO:0000256" key="5">
    <source>
        <dbReference type="ARBA" id="ARBA00022691"/>
    </source>
</evidence>
<dbReference type="PANTHER" id="PTHR31760">
    <property type="entry name" value="S-ADENOSYL-L-METHIONINE-DEPENDENT METHYLTRANSFERASES SUPERFAMILY PROTEIN"/>
    <property type="match status" value="1"/>
</dbReference>
<evidence type="ECO:0000313" key="7">
    <source>
        <dbReference type="EMBL" id="GAA5144484.1"/>
    </source>
</evidence>
<dbReference type="EC" id="2.1.1.-" evidence="6"/>
<feature type="binding site" evidence="6">
    <location>
        <position position="60"/>
    </location>
    <ligand>
        <name>S-adenosyl-L-methionine</name>
        <dbReference type="ChEBI" id="CHEBI:59789"/>
    </ligand>
</feature>
<comment type="caution">
    <text evidence="6">Lacks conserved residue(s) required for the propagation of feature annotation.</text>
</comment>
<organism evidence="7 8">
    <name type="scientific">Pseudonocardia eucalypti</name>
    <dbReference type="NCBI Taxonomy" id="648755"/>
    <lineage>
        <taxon>Bacteria</taxon>
        <taxon>Bacillati</taxon>
        <taxon>Actinomycetota</taxon>
        <taxon>Actinomycetes</taxon>
        <taxon>Pseudonocardiales</taxon>
        <taxon>Pseudonocardiaceae</taxon>
        <taxon>Pseudonocardia</taxon>
    </lineage>
</organism>
<reference evidence="8" key="1">
    <citation type="journal article" date="2019" name="Int. J. Syst. Evol. Microbiol.">
        <title>The Global Catalogue of Microorganisms (GCM) 10K type strain sequencing project: providing services to taxonomists for standard genome sequencing and annotation.</title>
        <authorList>
            <consortium name="The Broad Institute Genomics Platform"/>
            <consortium name="The Broad Institute Genome Sequencing Center for Infectious Disease"/>
            <person name="Wu L."/>
            <person name="Ma J."/>
        </authorList>
    </citation>
    <scope>NUCLEOTIDE SEQUENCE [LARGE SCALE GENOMIC DNA]</scope>
    <source>
        <strain evidence="8">JCM 18303</strain>
    </source>
</reference>
<comment type="similarity">
    <text evidence="6">Belongs to the methyltransferase superfamily. RNA methyltransferase RsmG family.</text>
</comment>
<proteinExistence type="inferred from homology"/>
<name>A0ABP9PCS1_9PSEU</name>
<gene>
    <name evidence="6 7" type="primary">rsmG</name>
    <name evidence="7" type="ORF">GCM10023321_00960</name>
</gene>
<evidence type="ECO:0000256" key="1">
    <source>
        <dbReference type="ARBA" id="ARBA00022490"/>
    </source>
</evidence>
<keyword evidence="1 6" id="KW-0963">Cytoplasm</keyword>
<feature type="binding site" evidence="6">
    <location>
        <position position="65"/>
    </location>
    <ligand>
        <name>S-adenosyl-L-methionine</name>
        <dbReference type="ChEBI" id="CHEBI:59789"/>
    </ligand>
</feature>
<dbReference type="EMBL" id="BAABJP010000001">
    <property type="protein sequence ID" value="GAA5144484.1"/>
    <property type="molecule type" value="Genomic_DNA"/>
</dbReference>
<evidence type="ECO:0000256" key="4">
    <source>
        <dbReference type="ARBA" id="ARBA00022679"/>
    </source>
</evidence>
<dbReference type="InterPro" id="IPR029063">
    <property type="entry name" value="SAM-dependent_MTases_sf"/>
</dbReference>
<dbReference type="HAMAP" id="MF_00074">
    <property type="entry name" value="16SrRNA_methyltr_G"/>
    <property type="match status" value="1"/>
</dbReference>
<dbReference type="NCBIfam" id="TIGR00138">
    <property type="entry name" value="rsmG_gidB"/>
    <property type="match status" value="1"/>
</dbReference>